<organism evidence="2 3">
    <name type="scientific">Fervidobacterium pennivorans (strain DSM 9078 / Ven5)</name>
    <dbReference type="NCBI Taxonomy" id="771875"/>
    <lineage>
        <taxon>Bacteria</taxon>
        <taxon>Thermotogati</taxon>
        <taxon>Thermotogota</taxon>
        <taxon>Thermotogae</taxon>
        <taxon>Thermotogales</taxon>
        <taxon>Fervidobacteriaceae</taxon>
        <taxon>Fervidobacterium</taxon>
    </lineage>
</organism>
<dbReference type="KEGG" id="fpe:Ferpe_0905"/>
<keyword evidence="3" id="KW-1185">Reference proteome</keyword>
<evidence type="ECO:0000256" key="1">
    <source>
        <dbReference type="SAM" id="Phobius"/>
    </source>
</evidence>
<evidence type="ECO:0000313" key="2">
    <source>
        <dbReference type="EMBL" id="AFG35016.1"/>
    </source>
</evidence>
<dbReference type="HOGENOM" id="CLU_3310104_0_0_0"/>
<name>H9UBX3_FERPD</name>
<keyword evidence="1" id="KW-0812">Transmembrane</keyword>
<reference evidence="2" key="1">
    <citation type="submission" date="2012-03" db="EMBL/GenBank/DDBJ databases">
        <title>Complete sequence of Fervidobacterium pennivorans DSM 9078.</title>
        <authorList>
            <consortium name="US DOE Joint Genome Institute"/>
            <person name="Lucas S."/>
            <person name="Han J."/>
            <person name="Lapidus A."/>
            <person name="Cheng J.-F."/>
            <person name="Goodwin L."/>
            <person name="Pitluck S."/>
            <person name="Peters L."/>
            <person name="Ovchinnikova G."/>
            <person name="Lu M."/>
            <person name="Detter J.C."/>
            <person name="Han C."/>
            <person name="Tapia R."/>
            <person name="Land M."/>
            <person name="Hauser L."/>
            <person name="Kyrpides N."/>
            <person name="Ivanova N."/>
            <person name="Pagani I."/>
            <person name="Noll K.M."/>
            <person name="Woyke T."/>
        </authorList>
    </citation>
    <scope>NUCLEOTIDE SEQUENCE</scope>
    <source>
        <strain evidence="2">DSM 9078</strain>
    </source>
</reference>
<dbReference type="STRING" id="771875.Ferpe_0905"/>
<dbReference type="Proteomes" id="UP000007384">
    <property type="component" value="Chromosome"/>
</dbReference>
<dbReference type="PATRIC" id="fig|771875.3.peg.932"/>
<protein>
    <submittedName>
        <fullName evidence="2">Uncharacterized protein</fullName>
    </submittedName>
</protein>
<keyword evidence="1" id="KW-1133">Transmembrane helix</keyword>
<feature type="transmembrane region" description="Helical" evidence="1">
    <location>
        <begin position="20"/>
        <end position="38"/>
    </location>
</feature>
<sequence>MVYKVLGFIHGYLALGTIKLHTGLILWMGILFCIFRFLV</sequence>
<dbReference type="EMBL" id="CP003260">
    <property type="protein sequence ID" value="AFG35016.1"/>
    <property type="molecule type" value="Genomic_DNA"/>
</dbReference>
<proteinExistence type="predicted"/>
<keyword evidence="1" id="KW-0472">Membrane</keyword>
<accession>H9UBX3</accession>
<gene>
    <name evidence="2" type="ordered locus">Ferpe_0905</name>
</gene>
<dbReference type="AlphaFoldDB" id="H9UBX3"/>
<evidence type="ECO:0000313" key="3">
    <source>
        <dbReference type="Proteomes" id="UP000007384"/>
    </source>
</evidence>